<dbReference type="InterPro" id="IPR011322">
    <property type="entry name" value="N-reg_PII-like_a/b"/>
</dbReference>
<evidence type="ECO:0000313" key="1">
    <source>
        <dbReference type="EMBL" id="MPN48482.1"/>
    </source>
</evidence>
<dbReference type="AlphaFoldDB" id="A0A645ICC5"/>
<name>A0A645ICC5_9ZZZZ</name>
<sequence length="86" mass="9540">MESEIITLLRTDDMVVAEDIQRLLEESHIYTLLLSDNPAASAFSAYSGIRPMESITIQINKAEHPQAIEILKGGPYAELLGDSCQY</sequence>
<evidence type="ECO:0008006" key="2">
    <source>
        <dbReference type="Google" id="ProtNLM"/>
    </source>
</evidence>
<dbReference type="SUPFAM" id="SSF54913">
    <property type="entry name" value="GlnB-like"/>
    <property type="match status" value="1"/>
</dbReference>
<comment type="caution">
    <text evidence="1">The sequence shown here is derived from an EMBL/GenBank/DDBJ whole genome shotgun (WGS) entry which is preliminary data.</text>
</comment>
<organism evidence="1">
    <name type="scientific">bioreactor metagenome</name>
    <dbReference type="NCBI Taxonomy" id="1076179"/>
    <lineage>
        <taxon>unclassified sequences</taxon>
        <taxon>metagenomes</taxon>
        <taxon>ecological metagenomes</taxon>
    </lineage>
</organism>
<dbReference type="EMBL" id="VSSQ01110829">
    <property type="protein sequence ID" value="MPN48482.1"/>
    <property type="molecule type" value="Genomic_DNA"/>
</dbReference>
<proteinExistence type="predicted"/>
<gene>
    <name evidence="1" type="ORF">SDC9_196089</name>
</gene>
<reference evidence="1" key="1">
    <citation type="submission" date="2019-08" db="EMBL/GenBank/DDBJ databases">
        <authorList>
            <person name="Kucharzyk K."/>
            <person name="Murdoch R.W."/>
            <person name="Higgins S."/>
            <person name="Loffler F."/>
        </authorList>
    </citation>
    <scope>NUCLEOTIDE SEQUENCE</scope>
</reference>
<accession>A0A645ICC5</accession>
<protein>
    <recommendedName>
        <fullName evidence="2">DUF2007 domain-containing protein</fullName>
    </recommendedName>
</protein>